<feature type="domain" description="HAT C-terminal dimerisation" evidence="1">
    <location>
        <begin position="134"/>
        <end position="170"/>
    </location>
</feature>
<dbReference type="AlphaFoldDB" id="A0AAV0VL39"/>
<keyword evidence="3" id="KW-1185">Reference proteome</keyword>
<reference evidence="2 3" key="1">
    <citation type="submission" date="2023-01" db="EMBL/GenBank/DDBJ databases">
        <authorList>
            <person name="Whitehead M."/>
        </authorList>
    </citation>
    <scope>NUCLEOTIDE SEQUENCE [LARGE SCALE GENOMIC DNA]</scope>
</reference>
<proteinExistence type="predicted"/>
<dbReference type="Pfam" id="PF05699">
    <property type="entry name" value="Dimer_Tnp_hAT"/>
    <property type="match status" value="1"/>
</dbReference>
<dbReference type="InterPro" id="IPR008906">
    <property type="entry name" value="HATC_C_dom"/>
</dbReference>
<comment type="caution">
    <text evidence="2">The sequence shown here is derived from an EMBL/GenBank/DDBJ whole genome shotgun (WGS) entry which is preliminary data.</text>
</comment>
<organism evidence="2 3">
    <name type="scientific">Macrosiphum euphorbiae</name>
    <name type="common">potato aphid</name>
    <dbReference type="NCBI Taxonomy" id="13131"/>
    <lineage>
        <taxon>Eukaryota</taxon>
        <taxon>Metazoa</taxon>
        <taxon>Ecdysozoa</taxon>
        <taxon>Arthropoda</taxon>
        <taxon>Hexapoda</taxon>
        <taxon>Insecta</taxon>
        <taxon>Pterygota</taxon>
        <taxon>Neoptera</taxon>
        <taxon>Paraneoptera</taxon>
        <taxon>Hemiptera</taxon>
        <taxon>Sternorrhyncha</taxon>
        <taxon>Aphidomorpha</taxon>
        <taxon>Aphidoidea</taxon>
        <taxon>Aphididae</taxon>
        <taxon>Macrosiphini</taxon>
        <taxon>Macrosiphum</taxon>
    </lineage>
</organism>
<dbReference type="SUPFAM" id="SSF53098">
    <property type="entry name" value="Ribonuclease H-like"/>
    <property type="match status" value="1"/>
</dbReference>
<sequence>MYLNNFDTNTTQVIFELQNGLQKRFSNLEMSNFLTRCTFLDPIFKQFPLSENTATETKNNIINATTQVTKNKSDNLQDQIAITPTNDTLVERDEFCIWNSFDTTASRIAPLATNTSKGIIEVNIGEALLLITGDPLKWWKEHGYNYPNLSILARQKCCSMAKSVLCERVFFKSWICF</sequence>
<evidence type="ECO:0000313" key="3">
    <source>
        <dbReference type="Proteomes" id="UP001160148"/>
    </source>
</evidence>
<evidence type="ECO:0000313" key="2">
    <source>
        <dbReference type="EMBL" id="CAI6345027.1"/>
    </source>
</evidence>
<protein>
    <recommendedName>
        <fullName evidence="1">HAT C-terminal dimerisation domain-containing protein</fullName>
    </recommendedName>
</protein>
<gene>
    <name evidence="2" type="ORF">MEUPH1_LOCUS2088</name>
</gene>
<accession>A0AAV0VL39</accession>
<dbReference type="InterPro" id="IPR012337">
    <property type="entry name" value="RNaseH-like_sf"/>
</dbReference>
<name>A0AAV0VL39_9HEMI</name>
<dbReference type="EMBL" id="CARXXK010000001">
    <property type="protein sequence ID" value="CAI6345027.1"/>
    <property type="molecule type" value="Genomic_DNA"/>
</dbReference>
<evidence type="ECO:0000259" key="1">
    <source>
        <dbReference type="Pfam" id="PF05699"/>
    </source>
</evidence>
<dbReference type="Proteomes" id="UP001160148">
    <property type="component" value="Unassembled WGS sequence"/>
</dbReference>
<dbReference type="GO" id="GO:0046983">
    <property type="term" value="F:protein dimerization activity"/>
    <property type="evidence" value="ECO:0007669"/>
    <property type="project" value="InterPro"/>
</dbReference>